<accession>A0A1M6DBK4</accession>
<dbReference type="InterPro" id="IPR013983">
    <property type="entry name" value="Ald_Fedxn_OxRdtase_N"/>
</dbReference>
<keyword evidence="11" id="KW-1185">Reference proteome</keyword>
<dbReference type="InterPro" id="IPR051919">
    <property type="entry name" value="W-dependent_AOR"/>
</dbReference>
<evidence type="ECO:0000256" key="4">
    <source>
        <dbReference type="ARBA" id="ARBA00022723"/>
    </source>
</evidence>
<dbReference type="SUPFAM" id="SSF56228">
    <property type="entry name" value="Aldehyde ferredoxin oxidoreductase, N-terminal domain"/>
    <property type="match status" value="1"/>
</dbReference>
<dbReference type="InterPro" id="IPR001203">
    <property type="entry name" value="OxRdtase_Ald_Fedxn_C"/>
</dbReference>
<dbReference type="InterPro" id="IPR036021">
    <property type="entry name" value="Tungsten_al_ferr_oxy-like_C"/>
</dbReference>
<evidence type="ECO:0000313" key="11">
    <source>
        <dbReference type="Proteomes" id="UP000183954"/>
    </source>
</evidence>
<dbReference type="Gene3D" id="3.60.9.10">
    <property type="entry name" value="Aldehyde ferredoxin oxidoreductase, N-terminal domain"/>
    <property type="match status" value="1"/>
</dbReference>
<evidence type="ECO:0000256" key="2">
    <source>
        <dbReference type="ARBA" id="ARBA00011032"/>
    </source>
</evidence>
<dbReference type="SMART" id="SM00790">
    <property type="entry name" value="AFOR_N"/>
    <property type="match status" value="1"/>
</dbReference>
<dbReference type="PANTHER" id="PTHR30038">
    <property type="entry name" value="ALDEHYDE FERREDOXIN OXIDOREDUCTASE"/>
    <property type="match status" value="1"/>
</dbReference>
<comment type="similarity">
    <text evidence="2">Belongs to the AOR/FOR family.</text>
</comment>
<dbReference type="GO" id="GO:0009055">
    <property type="term" value="F:electron transfer activity"/>
    <property type="evidence" value="ECO:0007669"/>
    <property type="project" value="InterPro"/>
</dbReference>
<dbReference type="GO" id="GO:0046872">
    <property type="term" value="F:metal ion binding"/>
    <property type="evidence" value="ECO:0007669"/>
    <property type="project" value="UniProtKB-KW"/>
</dbReference>
<feature type="domain" description="Aldehyde ferredoxin oxidoreductase N-terminal" evidence="9">
    <location>
        <begin position="20"/>
        <end position="221"/>
    </location>
</feature>
<evidence type="ECO:0000256" key="7">
    <source>
        <dbReference type="ARBA" id="ARBA00023014"/>
    </source>
</evidence>
<keyword evidence="6" id="KW-0408">Iron</keyword>
<protein>
    <submittedName>
        <fullName evidence="10">Aldehyde:ferredoxin oxidoreductase</fullName>
    </submittedName>
</protein>
<dbReference type="PANTHER" id="PTHR30038:SF0">
    <property type="entry name" value="TUNGSTEN-CONTAINING ALDEHYDE FERREDOXIN OXIDOREDUCTASE"/>
    <property type="match status" value="1"/>
</dbReference>
<dbReference type="Gene3D" id="1.10.599.10">
    <property type="entry name" value="Aldehyde Ferredoxin Oxidoreductase Protein, subunit A, domain 3"/>
    <property type="match status" value="1"/>
</dbReference>
<dbReference type="GO" id="GO:0016625">
    <property type="term" value="F:oxidoreductase activity, acting on the aldehyde or oxo group of donors, iron-sulfur protein as acceptor"/>
    <property type="evidence" value="ECO:0007669"/>
    <property type="project" value="InterPro"/>
</dbReference>
<evidence type="ECO:0000256" key="8">
    <source>
        <dbReference type="ARBA" id="ARBA00049934"/>
    </source>
</evidence>
<evidence type="ECO:0000256" key="1">
    <source>
        <dbReference type="ARBA" id="ARBA00001966"/>
    </source>
</evidence>
<dbReference type="Proteomes" id="UP000183954">
    <property type="component" value="Unassembled WGS sequence"/>
</dbReference>
<dbReference type="Pfam" id="PF02730">
    <property type="entry name" value="AFOR_N"/>
    <property type="match status" value="1"/>
</dbReference>
<name>A0A1M6DBK4_9FIRM</name>
<dbReference type="Pfam" id="PF01314">
    <property type="entry name" value="AFOR_C"/>
    <property type="match status" value="1"/>
</dbReference>
<dbReference type="InterPro" id="IPR013985">
    <property type="entry name" value="Ald_Fedxn_OxRdtase_dom3"/>
</dbReference>
<comment type="cofactor">
    <cofactor evidence="1">
        <name>[4Fe-4S] cluster</name>
        <dbReference type="ChEBI" id="CHEBI:49883"/>
    </cofactor>
</comment>
<keyword evidence="4" id="KW-0479">Metal-binding</keyword>
<dbReference type="STRING" id="1121420.SAMN02746098_04499"/>
<dbReference type="EMBL" id="FQXJ01000023">
    <property type="protein sequence ID" value="SHI70634.1"/>
    <property type="molecule type" value="Genomic_DNA"/>
</dbReference>
<organism evidence="10 11">
    <name type="scientific">Desulfosporosinus lacus DSM 15449</name>
    <dbReference type="NCBI Taxonomy" id="1121420"/>
    <lineage>
        <taxon>Bacteria</taxon>
        <taxon>Bacillati</taxon>
        <taxon>Bacillota</taxon>
        <taxon>Clostridia</taxon>
        <taxon>Eubacteriales</taxon>
        <taxon>Desulfitobacteriaceae</taxon>
        <taxon>Desulfosporosinus</taxon>
    </lineage>
</organism>
<reference evidence="11" key="1">
    <citation type="submission" date="2016-11" db="EMBL/GenBank/DDBJ databases">
        <authorList>
            <person name="Varghese N."/>
            <person name="Submissions S."/>
        </authorList>
    </citation>
    <scope>NUCLEOTIDE SEQUENCE [LARGE SCALE GENOMIC DNA]</scope>
    <source>
        <strain evidence="11">DSM 15449</strain>
    </source>
</reference>
<dbReference type="SUPFAM" id="SSF48310">
    <property type="entry name" value="Aldehyde ferredoxin oxidoreductase, C-terminal domains"/>
    <property type="match status" value="1"/>
</dbReference>
<comment type="cofactor">
    <cofactor evidence="8">
        <name>tungstopterin</name>
        <dbReference type="ChEBI" id="CHEBI:30402"/>
    </cofactor>
</comment>
<dbReference type="GO" id="GO:0051539">
    <property type="term" value="F:4 iron, 4 sulfur cluster binding"/>
    <property type="evidence" value="ECO:0007669"/>
    <property type="project" value="UniProtKB-KW"/>
</dbReference>
<evidence type="ECO:0000256" key="3">
    <source>
        <dbReference type="ARBA" id="ARBA00022485"/>
    </source>
</evidence>
<evidence type="ECO:0000256" key="6">
    <source>
        <dbReference type="ARBA" id="ARBA00023004"/>
    </source>
</evidence>
<gene>
    <name evidence="10" type="ORF">SAMN02746098_04499</name>
</gene>
<dbReference type="AlphaFoldDB" id="A0A1M6DBK4"/>
<keyword evidence="3" id="KW-0004">4Fe-4S</keyword>
<keyword evidence="5" id="KW-0560">Oxidoreductase</keyword>
<proteinExistence type="inferred from homology"/>
<evidence type="ECO:0000313" key="10">
    <source>
        <dbReference type="EMBL" id="SHI70634.1"/>
    </source>
</evidence>
<evidence type="ECO:0000256" key="5">
    <source>
        <dbReference type="ARBA" id="ARBA00023002"/>
    </source>
</evidence>
<dbReference type="InterPro" id="IPR036503">
    <property type="entry name" value="Ald_Fedxn_OxRdtase_N_sf"/>
</dbReference>
<sequence>MFYCIEKIYQRGWNMRYAEAGYNLEIDLATGNIEKVETDPKLMELHLGGLGTDVKIHYDRVPPETQAFDPENLLIFSAGLLCGTPTFSANRMLVSTISPQTGLLCYPMAGGFWASELKYAGYDKVIMRNKSPKLVYIYINNDKVELRDAAHLKGKGALEVQDLIREELNEPDAQVSAIGLAGENRCFGASIEQSKSSASRGGAGAVMGDKNVKAIAVRGTKDIYLANGPEFMKQLKILADWIDHRNHNPLPNKNIMTIHTGVGSPQAMKIVDEKWHTQGFAWGNSRRRRKTFWNDEIEKQWTEVQTKALRRFISCFNCPQQCGALITHEDTPRYMAKCFSKLSYMFAAEIDEQGFNWEILEPAFQYGFDSFSTPQVLAMGVELRKDGIFTDEDWEGCPTDIAGTFFWLLDKMARREGRVGDLLADGCYGACRRLGLPEGKYDHNNIKKHEQMCVKLGMMDPLYYLMYATNEKVSITQMEGNWPQEPFREMADREEFVKDWPHLPDDRFKKWFLDWEPRGEFANPFYPTKEISAELVDWMEMLHNIDDALGICCGMGSFCLKPAYHIHNYTKFINAATGLNLDEDGLRKAVNRSRNLHRALQNRRGLRRKDEVPPKDHWKHRFPEYEYELLSYYYNFKGWNMDAIPTRKRLEELDLGYVADDLEKRGILKDDPDLIYVPNDNVSREESSIYLQDGQSDFYIPDDHVSRKEG</sequence>
<dbReference type="Gene3D" id="1.10.569.10">
    <property type="entry name" value="Aldehyde Ferredoxin Oxidoreductase Protein, subunit A, domain 2"/>
    <property type="match status" value="1"/>
</dbReference>
<evidence type="ECO:0000259" key="9">
    <source>
        <dbReference type="SMART" id="SM00790"/>
    </source>
</evidence>
<dbReference type="InterPro" id="IPR013984">
    <property type="entry name" value="Ald_Fedxn_OxRdtase_dom2"/>
</dbReference>
<keyword evidence="7" id="KW-0411">Iron-sulfur</keyword>